<protein>
    <submittedName>
        <fullName evidence="7">Rod shape-determining protein RodA</fullName>
    </submittedName>
</protein>
<evidence type="ECO:0000256" key="2">
    <source>
        <dbReference type="ARBA" id="ARBA00022692"/>
    </source>
</evidence>
<feature type="transmembrane region" description="Helical" evidence="6">
    <location>
        <begin position="79"/>
        <end position="98"/>
    </location>
</feature>
<evidence type="ECO:0000256" key="1">
    <source>
        <dbReference type="ARBA" id="ARBA00004141"/>
    </source>
</evidence>
<dbReference type="EMBL" id="DWUP01000150">
    <property type="protein sequence ID" value="HJD53364.1"/>
    <property type="molecule type" value="Genomic_DNA"/>
</dbReference>
<comment type="caution">
    <text evidence="7">The sequence shown here is derived from an EMBL/GenBank/DDBJ whole genome shotgun (WGS) entry which is preliminary data.</text>
</comment>
<keyword evidence="2 6" id="KW-0812">Transmembrane</keyword>
<feature type="transmembrane region" description="Helical" evidence="6">
    <location>
        <begin position="220"/>
        <end position="238"/>
    </location>
</feature>
<dbReference type="NCBIfam" id="NF037961">
    <property type="entry name" value="RodA_shape"/>
    <property type="match status" value="2"/>
</dbReference>
<gene>
    <name evidence="7" type="primary">rodA</name>
    <name evidence="7" type="ORF">IAA93_06545</name>
</gene>
<evidence type="ECO:0000256" key="5">
    <source>
        <dbReference type="ARBA" id="ARBA00023136"/>
    </source>
</evidence>
<name>A0A9D2ZVB5_9BACT</name>
<sequence length="462" mass="50865">MSDIRRTDIVRSIDWVTVALFVLLTLFGWFTVCGASYSFDHPDLFDFATRSGKQLVWIGCAYVLGFVLMMLDSKTYEGMAAYIYIAVMALLLATIFLADDIKGSRSWLSLGPVNVQPAEFAKFATSLMLAKLMGAYGFDLGRWGNLAQVLLVIFVPVALIVGQNETGSALVFFALFVMLYREGLPGAIPFTGVAMVVYFVVSIKYDQSMMAGGLTPKGSFAVLCLILVFTLSMMRMYLRRDKRLRPVAVICLVAVSASVAVSRWVVPFDVTRAVVVLVVGLALYNFYRWLVTGVARSAWIGLFALMSAGFLYSSGYVFREVLQDHQRVRIEVLLGMVEDPTGVGYNVNQSKIAIGSGGMTGKGFLNGTQTKLKYVPEQDTDFIFCTVGEEQGFVGAAGVLLVYLAFILRLIHLAERQDRDFARIYGYCVASIFLFHVFVNVGMVLGLVPVIGIPLPFFSYGG</sequence>
<feature type="transmembrane region" description="Helical" evidence="6">
    <location>
        <begin position="392"/>
        <end position="412"/>
    </location>
</feature>
<dbReference type="GO" id="GO:0008360">
    <property type="term" value="P:regulation of cell shape"/>
    <property type="evidence" value="ECO:0007669"/>
    <property type="project" value="UniProtKB-KW"/>
</dbReference>
<keyword evidence="3" id="KW-0133">Cell shape</keyword>
<dbReference type="Proteomes" id="UP000787625">
    <property type="component" value="Unassembled WGS sequence"/>
</dbReference>
<dbReference type="GO" id="GO:0015648">
    <property type="term" value="F:lipid-linked peptidoglycan transporter activity"/>
    <property type="evidence" value="ECO:0007669"/>
    <property type="project" value="TreeGrafter"/>
</dbReference>
<comment type="subcellular location">
    <subcellularLocation>
        <location evidence="1">Membrane</location>
        <topology evidence="1">Multi-pass membrane protein</topology>
    </subcellularLocation>
</comment>
<dbReference type="GO" id="GO:0005886">
    <property type="term" value="C:plasma membrane"/>
    <property type="evidence" value="ECO:0007669"/>
    <property type="project" value="TreeGrafter"/>
</dbReference>
<feature type="non-terminal residue" evidence="7">
    <location>
        <position position="462"/>
    </location>
</feature>
<evidence type="ECO:0000256" key="6">
    <source>
        <dbReference type="SAM" id="Phobius"/>
    </source>
</evidence>
<dbReference type="PANTHER" id="PTHR30474:SF1">
    <property type="entry name" value="PEPTIDOGLYCAN GLYCOSYLTRANSFERASE MRDB"/>
    <property type="match status" value="1"/>
</dbReference>
<feature type="transmembrane region" description="Helical" evidence="6">
    <location>
        <begin position="247"/>
        <end position="266"/>
    </location>
</feature>
<accession>A0A9D2ZVB5</accession>
<evidence type="ECO:0000313" key="7">
    <source>
        <dbReference type="EMBL" id="HJD53364.1"/>
    </source>
</evidence>
<reference evidence="7" key="2">
    <citation type="submission" date="2021-04" db="EMBL/GenBank/DDBJ databases">
        <authorList>
            <person name="Gilroy R."/>
        </authorList>
    </citation>
    <scope>NUCLEOTIDE SEQUENCE</scope>
    <source>
        <strain evidence="7">MalCec1-1739</strain>
    </source>
</reference>
<feature type="transmembrane region" description="Helical" evidence="6">
    <location>
        <begin position="54"/>
        <end position="72"/>
    </location>
</feature>
<keyword evidence="4 6" id="KW-1133">Transmembrane helix</keyword>
<feature type="transmembrane region" description="Helical" evidence="6">
    <location>
        <begin position="424"/>
        <end position="453"/>
    </location>
</feature>
<feature type="transmembrane region" description="Helical" evidence="6">
    <location>
        <begin position="12"/>
        <end position="39"/>
    </location>
</feature>
<keyword evidence="5 6" id="KW-0472">Membrane</keyword>
<dbReference type="GO" id="GO:0051301">
    <property type="term" value="P:cell division"/>
    <property type="evidence" value="ECO:0007669"/>
    <property type="project" value="InterPro"/>
</dbReference>
<dbReference type="PANTHER" id="PTHR30474">
    <property type="entry name" value="CELL CYCLE PROTEIN"/>
    <property type="match status" value="1"/>
</dbReference>
<evidence type="ECO:0000256" key="4">
    <source>
        <dbReference type="ARBA" id="ARBA00022989"/>
    </source>
</evidence>
<feature type="transmembrane region" description="Helical" evidence="6">
    <location>
        <begin position="272"/>
        <end position="291"/>
    </location>
</feature>
<evidence type="ECO:0000256" key="3">
    <source>
        <dbReference type="ARBA" id="ARBA00022960"/>
    </source>
</evidence>
<dbReference type="Pfam" id="PF01098">
    <property type="entry name" value="FTSW_RODA_SPOVE"/>
    <property type="match status" value="2"/>
</dbReference>
<dbReference type="AlphaFoldDB" id="A0A9D2ZVB5"/>
<dbReference type="GO" id="GO:0032153">
    <property type="term" value="C:cell division site"/>
    <property type="evidence" value="ECO:0007669"/>
    <property type="project" value="TreeGrafter"/>
</dbReference>
<reference evidence="7" key="1">
    <citation type="journal article" date="2021" name="PeerJ">
        <title>Extensive microbial diversity within the chicken gut microbiome revealed by metagenomics and culture.</title>
        <authorList>
            <person name="Gilroy R."/>
            <person name="Ravi A."/>
            <person name="Getino M."/>
            <person name="Pursley I."/>
            <person name="Horton D.L."/>
            <person name="Alikhan N.F."/>
            <person name="Baker D."/>
            <person name="Gharbi K."/>
            <person name="Hall N."/>
            <person name="Watson M."/>
            <person name="Adriaenssens E.M."/>
            <person name="Foster-Nyarko E."/>
            <person name="Jarju S."/>
            <person name="Secka A."/>
            <person name="Antonio M."/>
            <person name="Oren A."/>
            <person name="Chaudhuri R.R."/>
            <person name="La Ragione R."/>
            <person name="Hildebrand F."/>
            <person name="Pallen M.J."/>
        </authorList>
    </citation>
    <scope>NUCLEOTIDE SEQUENCE</scope>
    <source>
        <strain evidence="7">MalCec1-1739</strain>
    </source>
</reference>
<feature type="transmembrane region" description="Helical" evidence="6">
    <location>
        <begin position="169"/>
        <end position="200"/>
    </location>
</feature>
<proteinExistence type="predicted"/>
<dbReference type="InterPro" id="IPR001182">
    <property type="entry name" value="FtsW/RodA"/>
</dbReference>
<organism evidence="7 8">
    <name type="scientific">Candidatus Avibacteroides avistercoris</name>
    <dbReference type="NCBI Taxonomy" id="2840690"/>
    <lineage>
        <taxon>Bacteria</taxon>
        <taxon>Pseudomonadati</taxon>
        <taxon>Bacteroidota</taxon>
        <taxon>Bacteroidia</taxon>
        <taxon>Bacteroidales</taxon>
        <taxon>Bacteroidaceae</taxon>
        <taxon>Bacteroidaceae incertae sedis</taxon>
        <taxon>Candidatus Avibacteroides</taxon>
    </lineage>
</organism>
<feature type="transmembrane region" description="Helical" evidence="6">
    <location>
        <begin position="143"/>
        <end position="162"/>
    </location>
</feature>
<feature type="transmembrane region" description="Helical" evidence="6">
    <location>
        <begin position="298"/>
        <end position="318"/>
    </location>
</feature>
<evidence type="ECO:0000313" key="8">
    <source>
        <dbReference type="Proteomes" id="UP000787625"/>
    </source>
</evidence>